<feature type="signal peptide" evidence="1">
    <location>
        <begin position="1"/>
        <end position="17"/>
    </location>
</feature>
<sequence>MRLFLLLVRRLVSIACSRNKHITCRILKTNVSRLRLSGGMFINAMLQVENMNKQFYLSRRKDTMPLGRGTCEDNNWFVTERKHRNRLLTHIKACKRKYI</sequence>
<name>A0A3N7G4F7_POPTR</name>
<keyword evidence="3" id="KW-1185">Reference proteome</keyword>
<organism evidence="2 3">
    <name type="scientific">Populus trichocarpa</name>
    <name type="common">Western balsam poplar</name>
    <name type="synonym">Populus balsamifera subsp. trichocarpa</name>
    <dbReference type="NCBI Taxonomy" id="3694"/>
    <lineage>
        <taxon>Eukaryota</taxon>
        <taxon>Viridiplantae</taxon>
        <taxon>Streptophyta</taxon>
        <taxon>Embryophyta</taxon>
        <taxon>Tracheophyta</taxon>
        <taxon>Spermatophyta</taxon>
        <taxon>Magnoliopsida</taxon>
        <taxon>eudicotyledons</taxon>
        <taxon>Gunneridae</taxon>
        <taxon>Pentapetalae</taxon>
        <taxon>rosids</taxon>
        <taxon>fabids</taxon>
        <taxon>Malpighiales</taxon>
        <taxon>Salicaceae</taxon>
        <taxon>Saliceae</taxon>
        <taxon>Populus</taxon>
    </lineage>
</organism>
<evidence type="ECO:0008006" key="4">
    <source>
        <dbReference type="Google" id="ProtNLM"/>
    </source>
</evidence>
<dbReference type="InParanoid" id="A0A3N7G4F7"/>
<evidence type="ECO:0000313" key="2">
    <source>
        <dbReference type="EMBL" id="RQP00891.1"/>
    </source>
</evidence>
<dbReference type="AlphaFoldDB" id="A0A3N7G4F7"/>
<feature type="chain" id="PRO_5018170694" description="NAC domain-containing protein" evidence="1">
    <location>
        <begin position="18"/>
        <end position="99"/>
    </location>
</feature>
<proteinExistence type="predicted"/>
<gene>
    <name evidence="2" type="ORF">POPTR_015G111400</name>
</gene>
<evidence type="ECO:0000313" key="3">
    <source>
        <dbReference type="Proteomes" id="UP000006729"/>
    </source>
</evidence>
<reference evidence="2 3" key="1">
    <citation type="journal article" date="2006" name="Science">
        <title>The genome of black cottonwood, Populus trichocarpa (Torr. &amp; Gray).</title>
        <authorList>
            <person name="Tuskan G.A."/>
            <person name="Difazio S."/>
            <person name="Jansson S."/>
            <person name="Bohlmann J."/>
            <person name="Grigoriev I."/>
            <person name="Hellsten U."/>
            <person name="Putnam N."/>
            <person name="Ralph S."/>
            <person name="Rombauts S."/>
            <person name="Salamov A."/>
            <person name="Schein J."/>
            <person name="Sterck L."/>
            <person name="Aerts A."/>
            <person name="Bhalerao R.R."/>
            <person name="Bhalerao R.P."/>
            <person name="Blaudez D."/>
            <person name="Boerjan W."/>
            <person name="Brun A."/>
            <person name="Brunner A."/>
            <person name="Busov V."/>
            <person name="Campbell M."/>
            <person name="Carlson J."/>
            <person name="Chalot M."/>
            <person name="Chapman J."/>
            <person name="Chen G.L."/>
            <person name="Cooper D."/>
            <person name="Coutinho P.M."/>
            <person name="Couturier J."/>
            <person name="Covert S."/>
            <person name="Cronk Q."/>
            <person name="Cunningham R."/>
            <person name="Davis J."/>
            <person name="Degroeve S."/>
            <person name="Dejardin A."/>
            <person name="Depamphilis C."/>
            <person name="Detter J."/>
            <person name="Dirks B."/>
            <person name="Dubchak I."/>
            <person name="Duplessis S."/>
            <person name="Ehlting J."/>
            <person name="Ellis B."/>
            <person name="Gendler K."/>
            <person name="Goodstein D."/>
            <person name="Gribskov M."/>
            <person name="Grimwood J."/>
            <person name="Groover A."/>
            <person name="Gunter L."/>
            <person name="Hamberger B."/>
            <person name="Heinze B."/>
            <person name="Helariutta Y."/>
            <person name="Henrissat B."/>
            <person name="Holligan D."/>
            <person name="Holt R."/>
            <person name="Huang W."/>
            <person name="Islam-Faridi N."/>
            <person name="Jones S."/>
            <person name="Jones-Rhoades M."/>
            <person name="Jorgensen R."/>
            <person name="Joshi C."/>
            <person name="Kangasjarvi J."/>
            <person name="Karlsson J."/>
            <person name="Kelleher C."/>
            <person name="Kirkpatrick R."/>
            <person name="Kirst M."/>
            <person name="Kohler A."/>
            <person name="Kalluri U."/>
            <person name="Larimer F."/>
            <person name="Leebens-Mack J."/>
            <person name="Leple J.C."/>
            <person name="Locascio P."/>
            <person name="Lou Y."/>
            <person name="Lucas S."/>
            <person name="Martin F."/>
            <person name="Montanini B."/>
            <person name="Napoli C."/>
            <person name="Nelson D.R."/>
            <person name="Nelson C."/>
            <person name="Nieminen K."/>
            <person name="Nilsson O."/>
            <person name="Pereda V."/>
            <person name="Peter G."/>
            <person name="Philippe R."/>
            <person name="Pilate G."/>
            <person name="Poliakov A."/>
            <person name="Razumovskaya J."/>
            <person name="Richardson P."/>
            <person name="Rinaldi C."/>
            <person name="Ritland K."/>
            <person name="Rouze P."/>
            <person name="Ryaboy D."/>
            <person name="Schmutz J."/>
            <person name="Schrader J."/>
            <person name="Segerman B."/>
            <person name="Shin H."/>
            <person name="Siddiqui A."/>
            <person name="Sterky F."/>
            <person name="Terry A."/>
            <person name="Tsai C.J."/>
            <person name="Uberbacher E."/>
            <person name="Unneberg P."/>
            <person name="Vahala J."/>
            <person name="Wall K."/>
            <person name="Wessler S."/>
            <person name="Yang G."/>
            <person name="Yin T."/>
            <person name="Douglas C."/>
            <person name="Marra M."/>
            <person name="Sandberg G."/>
            <person name="Van de Peer Y."/>
            <person name="Rokhsar D."/>
        </authorList>
    </citation>
    <scope>NUCLEOTIDE SEQUENCE [LARGE SCALE GENOMIC DNA]</scope>
    <source>
        <strain evidence="3">cv. Nisqually</strain>
    </source>
</reference>
<evidence type="ECO:0000256" key="1">
    <source>
        <dbReference type="SAM" id="SignalP"/>
    </source>
</evidence>
<dbReference type="EMBL" id="CM009304">
    <property type="protein sequence ID" value="RQP00891.1"/>
    <property type="molecule type" value="Genomic_DNA"/>
</dbReference>
<dbReference type="Proteomes" id="UP000006729">
    <property type="component" value="Chromosome 15"/>
</dbReference>
<protein>
    <recommendedName>
        <fullName evidence="4">NAC domain-containing protein</fullName>
    </recommendedName>
</protein>
<keyword evidence="1" id="KW-0732">Signal</keyword>
<accession>A0A3N7G4F7</accession>